<feature type="chain" id="PRO_5039252672" evidence="1">
    <location>
        <begin position="26"/>
        <end position="201"/>
    </location>
</feature>
<gene>
    <name evidence="2" type="ORF">BITS_1759</name>
</gene>
<protein>
    <submittedName>
        <fullName evidence="2">Sugar ABC transporter periplasmic protein</fullName>
    </submittedName>
</protein>
<proteinExistence type="predicted"/>
<reference evidence="2 3" key="1">
    <citation type="submission" date="2014-03" db="EMBL/GenBank/DDBJ databases">
        <title>Genomics of Bifidobacteria.</title>
        <authorList>
            <person name="Ventura M."/>
            <person name="Milani C."/>
            <person name="Lugli G.A."/>
        </authorList>
    </citation>
    <scope>NUCLEOTIDE SEQUENCE [LARGE SCALE GENOMIC DNA]</scope>
    <source>
        <strain evidence="2 3">JCM 13495</strain>
    </source>
</reference>
<dbReference type="EMBL" id="JGZU01000012">
    <property type="protein sequence ID" value="KFJ05761.1"/>
    <property type="molecule type" value="Genomic_DNA"/>
</dbReference>
<dbReference type="eggNOG" id="ENOG5031MP9">
    <property type="taxonomic scope" value="Bacteria"/>
</dbReference>
<comment type="caution">
    <text evidence="2">The sequence shown here is derived from an EMBL/GenBank/DDBJ whole genome shotgun (WGS) entry which is preliminary data.</text>
</comment>
<name>A0A087EDB0_9BIFI</name>
<feature type="signal peptide" evidence="1">
    <location>
        <begin position="1"/>
        <end position="25"/>
    </location>
</feature>
<organism evidence="2 3">
    <name type="scientific">Bifidobacterium tsurumiense</name>
    <dbReference type="NCBI Taxonomy" id="356829"/>
    <lineage>
        <taxon>Bacteria</taxon>
        <taxon>Bacillati</taxon>
        <taxon>Actinomycetota</taxon>
        <taxon>Actinomycetes</taxon>
        <taxon>Bifidobacteriales</taxon>
        <taxon>Bifidobacteriaceae</taxon>
        <taxon>Bifidobacterium</taxon>
    </lineage>
</organism>
<evidence type="ECO:0000313" key="3">
    <source>
        <dbReference type="Proteomes" id="UP000029080"/>
    </source>
</evidence>
<accession>A0A087EDB0</accession>
<dbReference type="PROSITE" id="PS51257">
    <property type="entry name" value="PROKAR_LIPOPROTEIN"/>
    <property type="match status" value="1"/>
</dbReference>
<evidence type="ECO:0000256" key="1">
    <source>
        <dbReference type="SAM" id="SignalP"/>
    </source>
</evidence>
<dbReference type="STRING" id="356829.BITS_1759"/>
<keyword evidence="3" id="KW-1185">Reference proteome</keyword>
<keyword evidence="1" id="KW-0732">Signal</keyword>
<dbReference type="Proteomes" id="UP000029080">
    <property type="component" value="Unassembled WGS sequence"/>
</dbReference>
<dbReference type="AlphaFoldDB" id="A0A087EDB0"/>
<dbReference type="Gene3D" id="3.40.50.2300">
    <property type="match status" value="1"/>
</dbReference>
<sequence length="201" mass="21629">MRRSLIMRWLTVFVLCMLAITSACTPQGSAVGRTQSDASAAIHHDGIDRSDMLVGLIGEKSDDAADVNILKSCQTSQLKAVYVSTSDVASYAQAAQQGMIDLTARPVSVVVVNHLDLQGGTALTQDWRDAFEQVRQAGIPVVLIDPIDVPQDDTLYAAVFITDDQSDGDATDHDSDSTALDDALMLVANDNPHDVRMTVRL</sequence>
<evidence type="ECO:0000313" key="2">
    <source>
        <dbReference type="EMBL" id="KFJ05761.1"/>
    </source>
</evidence>